<organism evidence="8">
    <name type="scientific">marine metagenome</name>
    <dbReference type="NCBI Taxonomy" id="408172"/>
    <lineage>
        <taxon>unclassified sequences</taxon>
        <taxon>metagenomes</taxon>
        <taxon>ecological metagenomes</taxon>
    </lineage>
</organism>
<evidence type="ECO:0000313" key="8">
    <source>
        <dbReference type="EMBL" id="SVD42292.1"/>
    </source>
</evidence>
<dbReference type="GO" id="GO:0046872">
    <property type="term" value="F:metal ion binding"/>
    <property type="evidence" value="ECO:0007669"/>
    <property type="project" value="UniProtKB-KW"/>
</dbReference>
<dbReference type="Pfam" id="PF00149">
    <property type="entry name" value="Metallophos"/>
    <property type="match status" value="1"/>
</dbReference>
<dbReference type="GO" id="GO:0008758">
    <property type="term" value="F:UDP-2,3-diacylglucosamine hydrolase activity"/>
    <property type="evidence" value="ECO:0007669"/>
    <property type="project" value="TreeGrafter"/>
</dbReference>
<keyword evidence="6" id="KW-0464">Manganese</keyword>
<protein>
    <recommendedName>
        <fullName evidence="7">Calcineurin-like phosphoesterase domain-containing protein</fullName>
    </recommendedName>
</protein>
<keyword evidence="4" id="KW-0378">Hydrolase</keyword>
<sequence length="222" mass="25992">VFKQPVYFISDNHFVSEATPSEKERRNRLYQVFEKIKNTGGTLVIGGDFFDFWFNYKYVIPSGYEDLLDHLDDLNQSGITIHYVLGNHDYWDFGYFKKKFNALVYDQNLEINNGNAKIQVCHGDGLLKNDIGYRFMKKIIRSKLCIFLFRNFHADWGCWLARKISKTSEAYNHNDTKSKSIRKEMIEYAQTQWAAGFTTVLLGHYHQTGIVEENGKHLIFMG</sequence>
<dbReference type="PANTHER" id="PTHR34990">
    <property type="entry name" value="UDP-2,3-DIACYLGLUCOSAMINE HYDROLASE-RELATED"/>
    <property type="match status" value="1"/>
</dbReference>
<dbReference type="GO" id="GO:0016020">
    <property type="term" value="C:membrane"/>
    <property type="evidence" value="ECO:0007669"/>
    <property type="project" value="GOC"/>
</dbReference>
<keyword evidence="1" id="KW-1003">Cell membrane</keyword>
<dbReference type="CDD" id="cd07398">
    <property type="entry name" value="MPP_YbbF-LpxH"/>
    <property type="match status" value="1"/>
</dbReference>
<dbReference type="GO" id="GO:0009245">
    <property type="term" value="P:lipid A biosynthetic process"/>
    <property type="evidence" value="ECO:0007669"/>
    <property type="project" value="TreeGrafter"/>
</dbReference>
<evidence type="ECO:0000256" key="5">
    <source>
        <dbReference type="ARBA" id="ARBA00023136"/>
    </source>
</evidence>
<feature type="non-terminal residue" evidence="8">
    <location>
        <position position="222"/>
    </location>
</feature>
<evidence type="ECO:0000256" key="1">
    <source>
        <dbReference type="ARBA" id="ARBA00022475"/>
    </source>
</evidence>
<evidence type="ECO:0000256" key="6">
    <source>
        <dbReference type="ARBA" id="ARBA00023211"/>
    </source>
</evidence>
<dbReference type="Gene3D" id="3.60.21.10">
    <property type="match status" value="1"/>
</dbReference>
<gene>
    <name evidence="8" type="ORF">METZ01_LOCUS395146</name>
</gene>
<name>A0A382V716_9ZZZZ</name>
<evidence type="ECO:0000256" key="2">
    <source>
        <dbReference type="ARBA" id="ARBA00022519"/>
    </source>
</evidence>
<feature type="non-terminal residue" evidence="8">
    <location>
        <position position="1"/>
    </location>
</feature>
<dbReference type="SUPFAM" id="SSF56300">
    <property type="entry name" value="Metallo-dependent phosphatases"/>
    <property type="match status" value="1"/>
</dbReference>
<evidence type="ECO:0000256" key="4">
    <source>
        <dbReference type="ARBA" id="ARBA00022801"/>
    </source>
</evidence>
<evidence type="ECO:0000256" key="3">
    <source>
        <dbReference type="ARBA" id="ARBA00022723"/>
    </source>
</evidence>
<dbReference type="AlphaFoldDB" id="A0A382V716"/>
<evidence type="ECO:0000259" key="7">
    <source>
        <dbReference type="Pfam" id="PF00149"/>
    </source>
</evidence>
<keyword evidence="5" id="KW-0472">Membrane</keyword>
<dbReference type="EMBL" id="UINC01149676">
    <property type="protein sequence ID" value="SVD42292.1"/>
    <property type="molecule type" value="Genomic_DNA"/>
</dbReference>
<accession>A0A382V716</accession>
<keyword evidence="3" id="KW-0479">Metal-binding</keyword>
<proteinExistence type="predicted"/>
<dbReference type="PANTHER" id="PTHR34990:SF1">
    <property type="entry name" value="UDP-2,3-DIACYLGLUCOSAMINE HYDROLASE"/>
    <property type="match status" value="1"/>
</dbReference>
<dbReference type="InterPro" id="IPR043461">
    <property type="entry name" value="LpxH-like"/>
</dbReference>
<dbReference type="InterPro" id="IPR004843">
    <property type="entry name" value="Calcineurin-like_PHP"/>
</dbReference>
<reference evidence="8" key="1">
    <citation type="submission" date="2018-05" db="EMBL/GenBank/DDBJ databases">
        <authorList>
            <person name="Lanie J.A."/>
            <person name="Ng W.-L."/>
            <person name="Kazmierczak K.M."/>
            <person name="Andrzejewski T.M."/>
            <person name="Davidsen T.M."/>
            <person name="Wayne K.J."/>
            <person name="Tettelin H."/>
            <person name="Glass J.I."/>
            <person name="Rusch D."/>
            <person name="Podicherti R."/>
            <person name="Tsui H.-C.T."/>
            <person name="Winkler M.E."/>
        </authorList>
    </citation>
    <scope>NUCLEOTIDE SEQUENCE</scope>
</reference>
<dbReference type="InterPro" id="IPR029052">
    <property type="entry name" value="Metallo-depent_PP-like"/>
</dbReference>
<feature type="domain" description="Calcineurin-like phosphoesterase" evidence="7">
    <location>
        <begin position="5"/>
        <end position="125"/>
    </location>
</feature>
<keyword evidence="2" id="KW-0997">Cell inner membrane</keyword>